<sequence>MSGFTFRPVDPAADAPLLQSWLSHPKSAFWMMTDLDVEGVAGYFAGVDADPAQQALLGLRDGRPAFLMERYDPAHSELAAVYDVADGDVGMHFLVPPTDEPVHGFTRSVITAVMAHLFDDPRTHRVVVEPDDRNTAVHALNAHVGFVEDRVVALEGKKGLLSFCTREQFEGAVG</sequence>
<dbReference type="InterPro" id="IPR019432">
    <property type="entry name" value="Acyltransferase_MbtK/IucB-like"/>
</dbReference>
<dbReference type="PANTHER" id="PTHR31438:SF1">
    <property type="entry name" value="LYSINE N-ACYLTRANSFERASE C17G9.06C-RELATED"/>
    <property type="match status" value="1"/>
</dbReference>
<comment type="pathway">
    <text evidence="2">Siderophore biosynthesis; mycobactin biosynthesis.</text>
</comment>
<dbReference type="UniPathway" id="UPA00011"/>
<organism evidence="6 7">
    <name type="scientific">Pseudonocardia hydrocarbonoxydans</name>
    <dbReference type="NCBI Taxonomy" id="76726"/>
    <lineage>
        <taxon>Bacteria</taxon>
        <taxon>Bacillati</taxon>
        <taxon>Actinomycetota</taxon>
        <taxon>Actinomycetes</taxon>
        <taxon>Pseudonocardiales</taxon>
        <taxon>Pseudonocardiaceae</taxon>
        <taxon>Pseudonocardia</taxon>
    </lineage>
</organism>
<evidence type="ECO:0000313" key="6">
    <source>
        <dbReference type="EMBL" id="GEC20869.1"/>
    </source>
</evidence>
<evidence type="ECO:0000256" key="3">
    <source>
        <dbReference type="ARBA" id="ARBA00020586"/>
    </source>
</evidence>
<dbReference type="EMBL" id="BJNG01000025">
    <property type="protein sequence ID" value="GEC20869.1"/>
    <property type="molecule type" value="Genomic_DNA"/>
</dbReference>
<dbReference type="RefSeq" id="WP_141279397.1">
    <property type="nucleotide sequence ID" value="NZ_BAAARZ010000018.1"/>
</dbReference>
<gene>
    <name evidence="6" type="ORF">PHY01_31520</name>
</gene>
<keyword evidence="6" id="KW-0808">Transferase</keyword>
<comment type="caution">
    <text evidence="6">The sequence shown here is derived from an EMBL/GenBank/DDBJ whole genome shotgun (WGS) entry which is preliminary data.</text>
</comment>
<dbReference type="GO" id="GO:0016410">
    <property type="term" value="F:N-acyltransferase activity"/>
    <property type="evidence" value="ECO:0007669"/>
    <property type="project" value="TreeGrafter"/>
</dbReference>
<dbReference type="GO" id="GO:0019290">
    <property type="term" value="P:siderophore biosynthetic process"/>
    <property type="evidence" value="ECO:0007669"/>
    <property type="project" value="InterPro"/>
</dbReference>
<evidence type="ECO:0000313" key="7">
    <source>
        <dbReference type="Proteomes" id="UP000320338"/>
    </source>
</evidence>
<evidence type="ECO:0000256" key="2">
    <source>
        <dbReference type="ARBA" id="ARBA00005102"/>
    </source>
</evidence>
<evidence type="ECO:0000256" key="4">
    <source>
        <dbReference type="ARBA" id="ARBA00031122"/>
    </source>
</evidence>
<dbReference type="InterPro" id="IPR016181">
    <property type="entry name" value="Acyl_CoA_acyltransferase"/>
</dbReference>
<protein>
    <recommendedName>
        <fullName evidence="3">Lysine N-acyltransferase MbtK</fullName>
    </recommendedName>
    <alternativeName>
        <fullName evidence="4">Mycobactin synthase protein K</fullName>
    </alternativeName>
</protein>
<proteinExistence type="predicted"/>
<dbReference type="AlphaFoldDB" id="A0A4Y3WSX8"/>
<evidence type="ECO:0000259" key="5">
    <source>
        <dbReference type="SMART" id="SM01006"/>
    </source>
</evidence>
<evidence type="ECO:0000256" key="1">
    <source>
        <dbReference type="ARBA" id="ARBA00003818"/>
    </source>
</evidence>
<reference evidence="6 7" key="1">
    <citation type="submission" date="2019-06" db="EMBL/GenBank/DDBJ databases">
        <title>Whole genome shotgun sequence of Pseudonocardia hydrocarbonoxydans NBRC 14498.</title>
        <authorList>
            <person name="Hosoyama A."/>
            <person name="Uohara A."/>
            <person name="Ohji S."/>
            <person name="Ichikawa N."/>
        </authorList>
    </citation>
    <scope>NUCLEOTIDE SEQUENCE [LARGE SCALE GENOMIC DNA]</scope>
    <source>
        <strain evidence="6 7">NBRC 14498</strain>
    </source>
</reference>
<keyword evidence="7" id="KW-1185">Reference proteome</keyword>
<dbReference type="SUPFAM" id="SSF55729">
    <property type="entry name" value="Acyl-CoA N-acyltransferases (Nat)"/>
    <property type="match status" value="1"/>
</dbReference>
<dbReference type="PANTHER" id="PTHR31438">
    <property type="entry name" value="LYSINE N-ACYLTRANSFERASE C17G9.06C-RELATED"/>
    <property type="match status" value="1"/>
</dbReference>
<dbReference type="Gene3D" id="3.40.630.30">
    <property type="match status" value="1"/>
</dbReference>
<feature type="domain" description="Acyltransferase MbtK/IucB-like conserved" evidence="5">
    <location>
        <begin position="7"/>
        <end position="54"/>
    </location>
</feature>
<dbReference type="OrthoDB" id="5177616at2"/>
<accession>A0A4Y3WSX8</accession>
<dbReference type="Pfam" id="PF13523">
    <property type="entry name" value="Acetyltransf_8"/>
    <property type="match status" value="1"/>
</dbReference>
<dbReference type="Proteomes" id="UP000320338">
    <property type="component" value="Unassembled WGS sequence"/>
</dbReference>
<comment type="function">
    <text evidence="1">Acyltransferase required for the direct transfer of medium- to long-chain fatty acyl moieties from a carrier protein (MbtL) on to the epsilon-amino group of lysine residue in the mycobactin core.</text>
</comment>
<dbReference type="SMART" id="SM01006">
    <property type="entry name" value="AlcB"/>
    <property type="match status" value="1"/>
</dbReference>
<name>A0A4Y3WSX8_9PSEU</name>